<dbReference type="Gene3D" id="3.40.50.300">
    <property type="entry name" value="P-loop containing nucleotide triphosphate hydrolases"/>
    <property type="match status" value="2"/>
</dbReference>
<reference evidence="2 4" key="2">
    <citation type="submission" date="2019-07" db="EMBL/GenBank/DDBJ databases">
        <title>Whole genome shotgun sequence of Acetobacter cibinongensis NBRC 16605.</title>
        <authorList>
            <person name="Hosoyama A."/>
            <person name="Uohara A."/>
            <person name="Ohji S."/>
            <person name="Ichikawa N."/>
        </authorList>
    </citation>
    <scope>NUCLEOTIDE SEQUENCE [LARGE SCALE GENOMIC DNA]</scope>
    <source>
        <strain evidence="2 4">NBRC 16605</strain>
    </source>
</reference>
<dbReference type="EMBL" id="BJVU01000017">
    <property type="protein sequence ID" value="GEL59958.1"/>
    <property type="molecule type" value="Genomic_DNA"/>
</dbReference>
<dbReference type="PANTHER" id="PTHR11070">
    <property type="entry name" value="UVRD / RECB / PCRA DNA HELICASE FAMILY MEMBER"/>
    <property type="match status" value="1"/>
</dbReference>
<reference evidence="1 3" key="1">
    <citation type="submission" date="2012-11" db="EMBL/GenBank/DDBJ databases">
        <title>Whole genome sequence of Acetobacter cibinongensis 4H-1.</title>
        <authorList>
            <person name="Azuma Y."/>
            <person name="Higashiura N."/>
            <person name="Hirakawa H."/>
            <person name="Matsushita K."/>
        </authorList>
    </citation>
    <scope>NUCLEOTIDE SEQUENCE [LARGE SCALE GENOMIC DNA]</scope>
    <source>
        <strain evidence="1 3">4H-1</strain>
    </source>
</reference>
<dbReference type="PANTHER" id="PTHR11070:SF30">
    <property type="entry name" value="F-BOX DNA HELICASE 1"/>
    <property type="match status" value="1"/>
</dbReference>
<dbReference type="STRING" id="1231339.Abci_059_007"/>
<keyword evidence="1" id="KW-0347">Helicase</keyword>
<dbReference type="GO" id="GO:0005524">
    <property type="term" value="F:ATP binding"/>
    <property type="evidence" value="ECO:0007669"/>
    <property type="project" value="InterPro"/>
</dbReference>
<dbReference type="GO" id="GO:0003677">
    <property type="term" value="F:DNA binding"/>
    <property type="evidence" value="ECO:0007669"/>
    <property type="project" value="InterPro"/>
</dbReference>
<dbReference type="GO" id="GO:0000724">
    <property type="term" value="P:double-strand break repair via homologous recombination"/>
    <property type="evidence" value="ECO:0007669"/>
    <property type="project" value="TreeGrafter"/>
</dbReference>
<evidence type="ECO:0000313" key="2">
    <source>
        <dbReference type="EMBL" id="GEL59958.1"/>
    </source>
</evidence>
<evidence type="ECO:0000313" key="4">
    <source>
        <dbReference type="Proteomes" id="UP000321891"/>
    </source>
</evidence>
<gene>
    <name evidence="1" type="ORF">Abci_059_007</name>
    <name evidence="2" type="ORF">ACI01nite_25600</name>
</gene>
<dbReference type="SUPFAM" id="SSF52540">
    <property type="entry name" value="P-loop containing nucleoside triphosphate hydrolases"/>
    <property type="match status" value="1"/>
</dbReference>
<sequence length="459" mass="52201">MRFPNSRDLNEEQEDIYLYAPHDGRMLVTGPPGTGKTVLAVLRALEVAKSQKTPVVAMFNRVLESYTSSRIPESARKHWENIRFTTVHRLFAQIWNGLAVPPSLGDDWIYLATSYAEKDDAKSCGAVWDPESWYPGRRKKGCWKVESARFFSVPELFNRWNPRAQMPISEGQAPDIDWHCYAKALFAHAQNLSWASLDFDILIIDEAQDFPPEFFDLIYVISLGVLGNVRKPSLMILADENQRITERNSTIEEIRAKLHISDDRHYRLTNNFRNTLQIAQVARHFYAGMATGIPALPERTGILPELRRCPDIASASGRILRYAENNPLHEIGVICLGRDANRASYFRELSRTAPTSLPVQTYSSVEAGHRTAKELSFDTPGISIFNSSSCKGLEFDAVFIVGLQEETARDEMRDFLRMKLYVMTSRGRDCLFLVWIGCKGDRSAVLDLMPQTPLVRIYE</sequence>
<dbReference type="InterPro" id="IPR000212">
    <property type="entry name" value="DNA_helicase_UvrD/REP"/>
</dbReference>
<dbReference type="Pfam" id="PF13245">
    <property type="entry name" value="AAA_19"/>
    <property type="match status" value="1"/>
</dbReference>
<dbReference type="AlphaFoldDB" id="A0A0D6N7M8"/>
<keyword evidence="4" id="KW-1185">Reference proteome</keyword>
<evidence type="ECO:0000313" key="1">
    <source>
        <dbReference type="EMBL" id="GAN61695.1"/>
    </source>
</evidence>
<accession>A0A0D6N7M8</accession>
<dbReference type="EMBL" id="BAMV01000057">
    <property type="protein sequence ID" value="GAN61695.1"/>
    <property type="molecule type" value="Genomic_DNA"/>
</dbReference>
<dbReference type="RefSeq" id="WP_048839731.1">
    <property type="nucleotide sequence ID" value="NZ_BAMV01000057.1"/>
</dbReference>
<dbReference type="Proteomes" id="UP000032671">
    <property type="component" value="Unassembled WGS sequence"/>
</dbReference>
<dbReference type="GO" id="GO:0043138">
    <property type="term" value="F:3'-5' DNA helicase activity"/>
    <property type="evidence" value="ECO:0007669"/>
    <property type="project" value="TreeGrafter"/>
</dbReference>
<evidence type="ECO:0000313" key="3">
    <source>
        <dbReference type="Proteomes" id="UP000032671"/>
    </source>
</evidence>
<keyword evidence="1" id="KW-0547">Nucleotide-binding</keyword>
<keyword evidence="1" id="KW-0378">Hydrolase</keyword>
<dbReference type="GO" id="GO:0031297">
    <property type="term" value="P:replication fork processing"/>
    <property type="evidence" value="ECO:0007669"/>
    <property type="project" value="TreeGrafter"/>
</dbReference>
<dbReference type="Proteomes" id="UP000321891">
    <property type="component" value="Unassembled WGS sequence"/>
</dbReference>
<proteinExistence type="predicted"/>
<accession>A0A6N3SUM3</accession>
<protein>
    <submittedName>
        <fullName evidence="1">DNA/RNA helicase</fullName>
    </submittedName>
</protein>
<organism evidence="1 3">
    <name type="scientific">Acetobacter cibinongensis</name>
    <dbReference type="NCBI Taxonomy" id="146475"/>
    <lineage>
        <taxon>Bacteria</taxon>
        <taxon>Pseudomonadati</taxon>
        <taxon>Pseudomonadota</taxon>
        <taxon>Alphaproteobacteria</taxon>
        <taxon>Acetobacterales</taxon>
        <taxon>Acetobacteraceae</taxon>
        <taxon>Acetobacter</taxon>
    </lineage>
</organism>
<dbReference type="InterPro" id="IPR027417">
    <property type="entry name" value="P-loop_NTPase"/>
</dbReference>
<keyword evidence="1" id="KW-0067">ATP-binding</keyword>
<name>A0A0D6N7M8_9PROT</name>
<comment type="caution">
    <text evidence="1">The sequence shown here is derived from an EMBL/GenBank/DDBJ whole genome shotgun (WGS) entry which is preliminary data.</text>
</comment>